<keyword evidence="2" id="KW-1185">Reference proteome</keyword>
<protein>
    <submittedName>
        <fullName evidence="1">Uncharacterized protein</fullName>
    </submittedName>
</protein>
<proteinExistence type="predicted"/>
<organism evidence="1 2">
    <name type="scientific">Pholiota conissans</name>
    <dbReference type="NCBI Taxonomy" id="109636"/>
    <lineage>
        <taxon>Eukaryota</taxon>
        <taxon>Fungi</taxon>
        <taxon>Dikarya</taxon>
        <taxon>Basidiomycota</taxon>
        <taxon>Agaricomycotina</taxon>
        <taxon>Agaricomycetes</taxon>
        <taxon>Agaricomycetidae</taxon>
        <taxon>Agaricales</taxon>
        <taxon>Agaricineae</taxon>
        <taxon>Strophariaceae</taxon>
        <taxon>Pholiota</taxon>
    </lineage>
</organism>
<sequence>MDLEAKYFERVETVIVNAEQHLIDTLKSHRPSEWLLHLHHRISTLQNEEDEALLRSVVSSFALPTRMASRDPTAVIYAGGRKSSSAQKLADVVTQYPGRIMLVKYAVGDKKGTKLWRRRFKLMRSTDVFAHLLRMPINVLGPIFLLLDIIESSTPEKDGEQFHNIDFGRHAW</sequence>
<name>A0A9P6CMU4_9AGAR</name>
<accession>A0A9P6CMU4</accession>
<dbReference type="OrthoDB" id="9876299at2759"/>
<dbReference type="EMBL" id="MU155573">
    <property type="protein sequence ID" value="KAF9472147.1"/>
    <property type="molecule type" value="Genomic_DNA"/>
</dbReference>
<reference evidence="1" key="1">
    <citation type="submission" date="2020-11" db="EMBL/GenBank/DDBJ databases">
        <authorList>
            <consortium name="DOE Joint Genome Institute"/>
            <person name="Ahrendt S."/>
            <person name="Riley R."/>
            <person name="Andreopoulos W."/>
            <person name="Labutti K."/>
            <person name="Pangilinan J."/>
            <person name="Ruiz-Duenas F.J."/>
            <person name="Barrasa J.M."/>
            <person name="Sanchez-Garcia M."/>
            <person name="Camarero S."/>
            <person name="Miyauchi S."/>
            <person name="Serrano A."/>
            <person name="Linde D."/>
            <person name="Babiker R."/>
            <person name="Drula E."/>
            <person name="Ayuso-Fernandez I."/>
            <person name="Pacheco R."/>
            <person name="Padilla G."/>
            <person name="Ferreira P."/>
            <person name="Barriuso J."/>
            <person name="Kellner H."/>
            <person name="Castanera R."/>
            <person name="Alfaro M."/>
            <person name="Ramirez L."/>
            <person name="Pisabarro A.G."/>
            <person name="Kuo A."/>
            <person name="Tritt A."/>
            <person name="Lipzen A."/>
            <person name="He G."/>
            <person name="Yan M."/>
            <person name="Ng V."/>
            <person name="Cullen D."/>
            <person name="Martin F."/>
            <person name="Rosso M.-N."/>
            <person name="Henrissat B."/>
            <person name="Hibbett D."/>
            <person name="Martinez A.T."/>
            <person name="Grigoriev I.V."/>
        </authorList>
    </citation>
    <scope>NUCLEOTIDE SEQUENCE</scope>
    <source>
        <strain evidence="1">CIRM-BRFM 674</strain>
    </source>
</reference>
<dbReference type="AlphaFoldDB" id="A0A9P6CMU4"/>
<evidence type="ECO:0000313" key="2">
    <source>
        <dbReference type="Proteomes" id="UP000807469"/>
    </source>
</evidence>
<gene>
    <name evidence="1" type="ORF">BDN70DRAFT_900774</name>
</gene>
<comment type="caution">
    <text evidence="1">The sequence shown here is derived from an EMBL/GenBank/DDBJ whole genome shotgun (WGS) entry which is preliminary data.</text>
</comment>
<dbReference type="Proteomes" id="UP000807469">
    <property type="component" value="Unassembled WGS sequence"/>
</dbReference>
<evidence type="ECO:0000313" key="1">
    <source>
        <dbReference type="EMBL" id="KAF9472147.1"/>
    </source>
</evidence>